<dbReference type="Proteomes" id="UP001302349">
    <property type="component" value="Chromosome"/>
</dbReference>
<feature type="domain" description="Bacterial alpha-L-rhamnosidase N-terminal" evidence="6">
    <location>
        <begin position="185"/>
        <end position="369"/>
    </location>
</feature>
<dbReference type="Pfam" id="PF17390">
    <property type="entry name" value="Bac_rhamnosid_C"/>
    <property type="match status" value="1"/>
</dbReference>
<dbReference type="InterPro" id="IPR008902">
    <property type="entry name" value="Rhamnosid_concanavalin"/>
</dbReference>
<feature type="chain" id="PRO_5046212760" description="alpha-L-rhamnosidase" evidence="4">
    <location>
        <begin position="20"/>
        <end position="917"/>
    </location>
</feature>
<evidence type="ECO:0000259" key="6">
    <source>
        <dbReference type="Pfam" id="PF08531"/>
    </source>
</evidence>
<comment type="catalytic activity">
    <reaction evidence="1">
        <text>Hydrolysis of terminal non-reducing alpha-L-rhamnose residues in alpha-L-rhamnosides.</text>
        <dbReference type="EC" id="3.2.1.40"/>
    </reaction>
</comment>
<keyword evidence="10" id="KW-1185">Reference proteome</keyword>
<dbReference type="PIRSF" id="PIRSF010631">
    <property type="entry name" value="A-rhamnsds"/>
    <property type="match status" value="1"/>
</dbReference>
<keyword evidence="4" id="KW-0732">Signal</keyword>
<dbReference type="PANTHER" id="PTHR33307:SF6">
    <property type="entry name" value="ALPHA-RHAMNOSIDASE (EUROFUNG)-RELATED"/>
    <property type="match status" value="1"/>
</dbReference>
<dbReference type="PROSITE" id="PS51257">
    <property type="entry name" value="PROKAR_LIPOPROTEIN"/>
    <property type="match status" value="1"/>
</dbReference>
<keyword evidence="3 9" id="KW-0378">Hydrolase</keyword>
<evidence type="ECO:0000259" key="8">
    <source>
        <dbReference type="Pfam" id="PF17390"/>
    </source>
</evidence>
<evidence type="ECO:0000259" key="5">
    <source>
        <dbReference type="Pfam" id="PF05592"/>
    </source>
</evidence>
<dbReference type="RefSeq" id="WP_317487325.1">
    <property type="nucleotide sequence ID" value="NZ_CP136051.1"/>
</dbReference>
<dbReference type="Pfam" id="PF17389">
    <property type="entry name" value="Bac_rhamnosid6H"/>
    <property type="match status" value="1"/>
</dbReference>
<feature type="signal peptide" evidence="4">
    <location>
        <begin position="1"/>
        <end position="19"/>
    </location>
</feature>
<dbReference type="EMBL" id="CP136051">
    <property type="protein sequence ID" value="WOK04515.1"/>
    <property type="molecule type" value="Genomic_DNA"/>
</dbReference>
<dbReference type="InterPro" id="IPR013737">
    <property type="entry name" value="Bac_rhamnosid_N"/>
</dbReference>
<evidence type="ECO:0000256" key="1">
    <source>
        <dbReference type="ARBA" id="ARBA00001445"/>
    </source>
</evidence>
<dbReference type="EC" id="3.2.1.40" evidence="2"/>
<name>A0ABZ0IHK1_9BACT</name>
<evidence type="ECO:0000256" key="2">
    <source>
        <dbReference type="ARBA" id="ARBA00012652"/>
    </source>
</evidence>
<dbReference type="Pfam" id="PF05592">
    <property type="entry name" value="Bac_rhamnosid"/>
    <property type="match status" value="1"/>
</dbReference>
<dbReference type="InterPro" id="IPR035398">
    <property type="entry name" value="Bac_rhamnosid_C"/>
</dbReference>
<feature type="domain" description="Alpha-L-rhamnosidase concanavalin-like" evidence="5">
    <location>
        <begin position="378"/>
        <end position="465"/>
    </location>
</feature>
<dbReference type="InterPro" id="IPR008928">
    <property type="entry name" value="6-hairpin_glycosidase_sf"/>
</dbReference>
<dbReference type="GO" id="GO:0016787">
    <property type="term" value="F:hydrolase activity"/>
    <property type="evidence" value="ECO:0007669"/>
    <property type="project" value="UniProtKB-KW"/>
</dbReference>
<evidence type="ECO:0000256" key="4">
    <source>
        <dbReference type="SAM" id="SignalP"/>
    </source>
</evidence>
<dbReference type="SUPFAM" id="SSF48208">
    <property type="entry name" value="Six-hairpin glycosidases"/>
    <property type="match status" value="1"/>
</dbReference>
<feature type="domain" description="Alpha-L-rhamnosidase C-terminal" evidence="8">
    <location>
        <begin position="813"/>
        <end position="883"/>
    </location>
</feature>
<dbReference type="Pfam" id="PF08531">
    <property type="entry name" value="Bac_rhamnosid_N"/>
    <property type="match status" value="1"/>
</dbReference>
<gene>
    <name evidence="9" type="ORF">RT717_15650</name>
</gene>
<dbReference type="Gene3D" id="2.60.420.10">
    <property type="entry name" value="Maltose phosphorylase, domain 3"/>
    <property type="match status" value="1"/>
</dbReference>
<organism evidence="9 10">
    <name type="scientific">Imperialibacter roseus</name>
    <dbReference type="NCBI Taxonomy" id="1324217"/>
    <lineage>
        <taxon>Bacteria</taxon>
        <taxon>Pseudomonadati</taxon>
        <taxon>Bacteroidota</taxon>
        <taxon>Cytophagia</taxon>
        <taxon>Cytophagales</taxon>
        <taxon>Flammeovirgaceae</taxon>
        <taxon>Imperialibacter</taxon>
    </lineage>
</organism>
<dbReference type="InterPro" id="IPR035396">
    <property type="entry name" value="Bac_rhamnosid6H"/>
</dbReference>
<reference evidence="9 10" key="1">
    <citation type="journal article" date="2023" name="Microbiol. Resour. Announc.">
        <title>Complete Genome Sequence of Imperialibacter roseus strain P4T.</title>
        <authorList>
            <person name="Tizabi D.R."/>
            <person name="Bachvaroff T."/>
            <person name="Hill R.T."/>
        </authorList>
    </citation>
    <scope>NUCLEOTIDE SEQUENCE [LARGE SCALE GENOMIC DNA]</scope>
    <source>
        <strain evidence="9 10">P4T</strain>
    </source>
</reference>
<sequence length="917" mass="103091">MRLLLLLSLAILASCTTNGNEPGKISPVDLTCEYLENPSVVDVAHPRLAWINTSIGNERGQRQTAWQVRVASSQEGLEKPDLWDSKKVDSEQSDRVEYQGKTLTSRTECWWQVRVWDKNGNPSDWSEPGKWRMGLLEASDWKAQWIGAPWQGEEALPKPGGGPDGRPKEFAGPAPMLRKEFEITKEIDKAVAYVTGLGYFEFYANGKKVGDDVLVPNQTNYGKRPGLNTSYINVQDDFRRYKVMYLAYDVKEHLKQGKNAIGSILGNGFYNPAKFWTEGYGSTRFLGQVHITYTDGTEDVIVSDESWKASQSPILMDMVYYGEVYDARKEQPGWSTADFDQSSWEPVAKRKAPEGELVAHTAYPDKVTERLEPVSIEKLDNGNYKVDFGVEISGWVRFNNVEGPEGHQIDISFNGNLYSGDNTYIFNGKGPTSYAPRFNWFVFSGIEIKNWPGELKKEHLTAEAVNTYVEESAVFETSNQLFNDINKIWRRSQTDNMHGGIASDCPHRERSGYTGDGQVACSMVMHNFDTKNFYYKWIQDMYEAQNVETGYVPNGAPWQPGCGGGVAWGAAICIMPWEFYTQYGALDMLEDNYDGMQGYIRYMQTWVDEDGIMFSQRRNGSGEILKWFNLGEWVSPGELIPDDMVHTFYFWHCVEIASKTARILGKKGEAEAYESLAETTRHAFMKKFYNPETGSYGKGGGNILALRMGVPPGQYDQVKAALIADIKADNGHLDIGIFGTRFFFEVLASNGLNDLAYEALNKTDEPSFGHWLELGSTTTREHWSEDGSFNHPMFGGGLVWLYKNLAGMQTDITNPGYKHIIFRPQPVDELDFVTYSNKTIYGQAGITWKNQPNDFQMDVTVPVGSTATVYIPASEKEAVTEGGEKTENSASVNFKGMEEGYAVFEVGSGNYNFVAKK</sequence>
<dbReference type="Gene3D" id="2.60.120.260">
    <property type="entry name" value="Galactose-binding domain-like"/>
    <property type="match status" value="2"/>
</dbReference>
<protein>
    <recommendedName>
        <fullName evidence="2">alpha-L-rhamnosidase</fullName>
        <ecNumber evidence="2">3.2.1.40</ecNumber>
    </recommendedName>
</protein>
<evidence type="ECO:0000313" key="10">
    <source>
        <dbReference type="Proteomes" id="UP001302349"/>
    </source>
</evidence>
<dbReference type="InterPro" id="IPR016007">
    <property type="entry name" value="Alpha_rhamnosid"/>
</dbReference>
<dbReference type="PANTHER" id="PTHR33307">
    <property type="entry name" value="ALPHA-RHAMNOSIDASE (EUROFUNG)"/>
    <property type="match status" value="1"/>
</dbReference>
<dbReference type="Pfam" id="PF25788">
    <property type="entry name" value="Ig_Rha78A_N"/>
    <property type="match status" value="1"/>
</dbReference>
<proteinExistence type="predicted"/>
<dbReference type="Gene3D" id="1.50.10.10">
    <property type="match status" value="1"/>
</dbReference>
<feature type="domain" description="Alpha-L-rhamnosidase six-hairpin glycosidase" evidence="7">
    <location>
        <begin position="471"/>
        <end position="805"/>
    </location>
</feature>
<dbReference type="InterPro" id="IPR012341">
    <property type="entry name" value="6hp_glycosidase-like_sf"/>
</dbReference>
<accession>A0ABZ0IHK1</accession>
<evidence type="ECO:0000259" key="7">
    <source>
        <dbReference type="Pfam" id="PF17389"/>
    </source>
</evidence>
<evidence type="ECO:0000313" key="9">
    <source>
        <dbReference type="EMBL" id="WOK04515.1"/>
    </source>
</evidence>
<evidence type="ECO:0000256" key="3">
    <source>
        <dbReference type="ARBA" id="ARBA00022801"/>
    </source>
</evidence>
<dbReference type="Gene3D" id="2.60.40.10">
    <property type="entry name" value="Immunoglobulins"/>
    <property type="match status" value="1"/>
</dbReference>
<dbReference type="InterPro" id="IPR013783">
    <property type="entry name" value="Ig-like_fold"/>
</dbReference>